<proteinExistence type="predicted"/>
<name>A0A8B8CFD1_CRAVI</name>
<evidence type="ECO:0000256" key="1">
    <source>
        <dbReference type="SAM" id="Phobius"/>
    </source>
</evidence>
<dbReference type="GeneID" id="111118215"/>
<evidence type="ECO:0000313" key="2">
    <source>
        <dbReference type="Proteomes" id="UP000694844"/>
    </source>
</evidence>
<dbReference type="OrthoDB" id="6122047at2759"/>
<protein>
    <submittedName>
        <fullName evidence="3">Uncharacterized protein LOC111118215</fullName>
    </submittedName>
</protein>
<dbReference type="KEGG" id="cvn:111118215"/>
<sequence length="101" mass="12025">MSNESGAKKQYGPVKNPYANTLRNYFEYLKKERRIELKFQASNNPGITIMLFASFGLMFSLYPLLKLHERINFVERAYHGHYRVKRREDADPKLQELGYYN</sequence>
<keyword evidence="1" id="KW-0812">Transmembrane</keyword>
<keyword evidence="1" id="KW-0472">Membrane</keyword>
<dbReference type="Proteomes" id="UP000694844">
    <property type="component" value="Chromosome 2"/>
</dbReference>
<dbReference type="RefSeq" id="XP_022313261.1">
    <property type="nucleotide sequence ID" value="XM_022457553.1"/>
</dbReference>
<keyword evidence="1" id="KW-1133">Transmembrane helix</keyword>
<gene>
    <name evidence="3" type="primary">LOC111118215</name>
</gene>
<feature type="transmembrane region" description="Helical" evidence="1">
    <location>
        <begin position="47"/>
        <end position="65"/>
    </location>
</feature>
<evidence type="ECO:0000313" key="3">
    <source>
        <dbReference type="RefSeq" id="XP_022313261.1"/>
    </source>
</evidence>
<accession>A0A8B8CFD1</accession>
<keyword evidence="2" id="KW-1185">Reference proteome</keyword>
<reference evidence="3" key="1">
    <citation type="submission" date="2025-08" db="UniProtKB">
        <authorList>
            <consortium name="RefSeq"/>
        </authorList>
    </citation>
    <scope>IDENTIFICATION</scope>
    <source>
        <tissue evidence="3">Whole sample</tissue>
    </source>
</reference>
<organism evidence="2 3">
    <name type="scientific">Crassostrea virginica</name>
    <name type="common">Eastern oyster</name>
    <dbReference type="NCBI Taxonomy" id="6565"/>
    <lineage>
        <taxon>Eukaryota</taxon>
        <taxon>Metazoa</taxon>
        <taxon>Spiralia</taxon>
        <taxon>Lophotrochozoa</taxon>
        <taxon>Mollusca</taxon>
        <taxon>Bivalvia</taxon>
        <taxon>Autobranchia</taxon>
        <taxon>Pteriomorphia</taxon>
        <taxon>Ostreida</taxon>
        <taxon>Ostreoidea</taxon>
        <taxon>Ostreidae</taxon>
        <taxon>Crassostrea</taxon>
    </lineage>
</organism>
<dbReference type="AlphaFoldDB" id="A0A8B8CFD1"/>